<protein>
    <recommendedName>
        <fullName evidence="3">DUF3024 family protein</fullName>
    </recommendedName>
</protein>
<reference evidence="1 2" key="1">
    <citation type="submission" date="2019-03" db="EMBL/GenBank/DDBJ databases">
        <title>Genomic Encyclopedia of Archaeal and Bacterial Type Strains, Phase II (KMG-II): from individual species to whole genera.</title>
        <authorList>
            <person name="Goeker M."/>
        </authorList>
    </citation>
    <scope>NUCLEOTIDE SEQUENCE [LARGE SCALE GENOMIC DNA]</scope>
    <source>
        <strain evidence="1 2">DSM 15388</strain>
    </source>
</reference>
<sequence length="115" mass="13826">MPLSEFEIKKYEKAKAAFMAKRRPRPEIRSKLDLDCRLEERTMQLFEVRPQWDDPSVQQEISIAKAKYDSSEMHWKIYWMDSKQQWREYGPDKRATTIEEVFNIIDIDETGAFFG</sequence>
<dbReference type="AlphaFoldDB" id="A0A4R3HT83"/>
<organism evidence="1 2">
    <name type="scientific">Reinekea marinisedimentorum</name>
    <dbReference type="NCBI Taxonomy" id="230495"/>
    <lineage>
        <taxon>Bacteria</taxon>
        <taxon>Pseudomonadati</taxon>
        <taxon>Pseudomonadota</taxon>
        <taxon>Gammaproteobacteria</taxon>
        <taxon>Oceanospirillales</taxon>
        <taxon>Saccharospirillaceae</taxon>
        <taxon>Reinekea</taxon>
    </lineage>
</organism>
<gene>
    <name evidence="1" type="ORF">BCF53_12920</name>
</gene>
<dbReference type="OrthoDB" id="1362002at2"/>
<name>A0A4R3HT83_9GAMM</name>
<dbReference type="InterPro" id="IPR021388">
    <property type="entry name" value="DUF3024"/>
</dbReference>
<dbReference type="RefSeq" id="WP_132704121.1">
    <property type="nucleotide sequence ID" value="NZ_SLZR01000029.1"/>
</dbReference>
<comment type="caution">
    <text evidence="1">The sequence shown here is derived from an EMBL/GenBank/DDBJ whole genome shotgun (WGS) entry which is preliminary data.</text>
</comment>
<keyword evidence="2" id="KW-1185">Reference proteome</keyword>
<dbReference type="EMBL" id="SLZR01000029">
    <property type="protein sequence ID" value="TCS35904.1"/>
    <property type="molecule type" value="Genomic_DNA"/>
</dbReference>
<proteinExistence type="predicted"/>
<evidence type="ECO:0008006" key="3">
    <source>
        <dbReference type="Google" id="ProtNLM"/>
    </source>
</evidence>
<evidence type="ECO:0000313" key="2">
    <source>
        <dbReference type="Proteomes" id="UP000295793"/>
    </source>
</evidence>
<dbReference type="Pfam" id="PF11225">
    <property type="entry name" value="DUF3024"/>
    <property type="match status" value="1"/>
</dbReference>
<accession>A0A4R3HT83</accession>
<evidence type="ECO:0000313" key="1">
    <source>
        <dbReference type="EMBL" id="TCS35904.1"/>
    </source>
</evidence>
<dbReference type="Proteomes" id="UP000295793">
    <property type="component" value="Unassembled WGS sequence"/>
</dbReference>